<evidence type="ECO:0000313" key="6">
    <source>
        <dbReference type="EMBL" id="KAG5837678.1"/>
    </source>
</evidence>
<comment type="caution">
    <text evidence="6">The sequence shown here is derived from an EMBL/GenBank/DDBJ whole genome shotgun (WGS) entry which is preliminary data.</text>
</comment>
<accession>A0A9D3LZB1</accession>
<dbReference type="PANTHER" id="PTHR28591">
    <property type="entry name" value="LATEXIN"/>
    <property type="match status" value="1"/>
</dbReference>
<evidence type="ECO:0000256" key="2">
    <source>
        <dbReference type="ARBA" id="ARBA00022690"/>
    </source>
</evidence>
<dbReference type="EMBL" id="JAFIRN010000013">
    <property type="protein sequence ID" value="KAG5837678.1"/>
    <property type="molecule type" value="Genomic_DNA"/>
</dbReference>
<dbReference type="Proteomes" id="UP001044222">
    <property type="component" value="Chromosome 13"/>
</dbReference>
<keyword evidence="2 4" id="KW-0646">Protease inhibitor</keyword>
<dbReference type="InterPro" id="IPR009684">
    <property type="entry name" value="Latexin"/>
</dbReference>
<organism evidence="6 7">
    <name type="scientific">Anguilla anguilla</name>
    <name type="common">European freshwater eel</name>
    <name type="synonym">Muraena anguilla</name>
    <dbReference type="NCBI Taxonomy" id="7936"/>
    <lineage>
        <taxon>Eukaryota</taxon>
        <taxon>Metazoa</taxon>
        <taxon>Chordata</taxon>
        <taxon>Craniata</taxon>
        <taxon>Vertebrata</taxon>
        <taxon>Euteleostomi</taxon>
        <taxon>Actinopterygii</taxon>
        <taxon>Neopterygii</taxon>
        <taxon>Teleostei</taxon>
        <taxon>Anguilliformes</taxon>
        <taxon>Anguillidae</taxon>
        <taxon>Anguilla</taxon>
    </lineage>
</organism>
<reference evidence="6" key="1">
    <citation type="submission" date="2021-01" db="EMBL/GenBank/DDBJ databases">
        <title>A chromosome-scale assembly of European eel, Anguilla anguilla.</title>
        <authorList>
            <person name="Henkel C."/>
            <person name="Jong-Raadsen S.A."/>
            <person name="Dufour S."/>
            <person name="Weltzien F.-A."/>
            <person name="Palstra A.P."/>
            <person name="Pelster B."/>
            <person name="Spaink H.P."/>
            <person name="Van Den Thillart G.E."/>
            <person name="Jansen H."/>
            <person name="Zahm M."/>
            <person name="Klopp C."/>
            <person name="Cedric C."/>
            <person name="Louis A."/>
            <person name="Berthelot C."/>
            <person name="Parey E."/>
            <person name="Roest Crollius H."/>
            <person name="Montfort J."/>
            <person name="Robinson-Rechavi M."/>
            <person name="Bucao C."/>
            <person name="Bouchez O."/>
            <person name="Gislard M."/>
            <person name="Lluch J."/>
            <person name="Milhes M."/>
            <person name="Lampietro C."/>
            <person name="Lopez Roques C."/>
            <person name="Donnadieu C."/>
            <person name="Braasch I."/>
            <person name="Desvignes T."/>
            <person name="Postlethwait J."/>
            <person name="Bobe J."/>
            <person name="Guiguen Y."/>
            <person name="Dirks R."/>
        </authorList>
    </citation>
    <scope>NUCLEOTIDE SEQUENCE</scope>
    <source>
        <strain evidence="6">Tag_6206</strain>
        <tissue evidence="6">Liver</tissue>
    </source>
</reference>
<dbReference type="AlphaFoldDB" id="A0A9D3LZB1"/>
<evidence type="ECO:0000259" key="5">
    <source>
        <dbReference type="PROSITE" id="PS52033"/>
    </source>
</evidence>
<dbReference type="InterPro" id="IPR046350">
    <property type="entry name" value="Cystatin_sf"/>
</dbReference>
<name>A0A9D3LZB1_ANGAN</name>
<proteinExistence type="inferred from homology"/>
<comment type="similarity">
    <text evidence="1 4">Belongs to the protease inhibitor I47 (latexin) family.</text>
</comment>
<sequence length="250" mass="27710">MPVVQLVPGHYPARRAAQVAQHYLNTQHGSPYRWLQVERVLSATLEEVADKGMKYNVTFSVKDGVSEKSAGMCSAEVMFPANEVQSLPLQAPPSQAPPQVHCSCEDLLKTNTTVEEDALYQHLKSNASVLVDAQYIPDSFGYIAPEMRPIWHLGGAASSFVMLKESNENTLYNLAQLANVTQLESQNDTLLFQFHVLLHEMVSQEIISWKLQASWCPAEGVRVLSAEWQPKCHHCVVPPTNTTLATTPPS</sequence>
<keyword evidence="7" id="KW-1185">Reference proteome</keyword>
<dbReference type="GO" id="GO:0008191">
    <property type="term" value="F:metalloendopeptidase inhibitor activity"/>
    <property type="evidence" value="ECO:0007669"/>
    <property type="project" value="UniProtKB-UniRule"/>
</dbReference>
<keyword evidence="3" id="KW-0677">Repeat</keyword>
<gene>
    <name evidence="6" type="ORF">ANANG_G00241990</name>
</gene>
<evidence type="ECO:0000256" key="3">
    <source>
        <dbReference type="ARBA" id="ARBA00022737"/>
    </source>
</evidence>
<evidence type="ECO:0000256" key="1">
    <source>
        <dbReference type="ARBA" id="ARBA00010083"/>
    </source>
</evidence>
<protein>
    <recommendedName>
        <fullName evidence="5">Cystatin LXN-type domain-containing protein</fullName>
    </recommendedName>
</protein>
<dbReference type="PROSITE" id="PS52033">
    <property type="entry name" value="CYSTATIN_LXN"/>
    <property type="match status" value="2"/>
</dbReference>
<feature type="domain" description="Cystatin LXN-type" evidence="5">
    <location>
        <begin position="2"/>
        <end position="112"/>
    </location>
</feature>
<dbReference type="GO" id="GO:0005615">
    <property type="term" value="C:extracellular space"/>
    <property type="evidence" value="ECO:0007669"/>
    <property type="project" value="TreeGrafter"/>
</dbReference>
<dbReference type="PANTHER" id="PTHR28591:SF1">
    <property type="entry name" value="LATEXIN"/>
    <property type="match status" value="1"/>
</dbReference>
<dbReference type="SUPFAM" id="SSF54403">
    <property type="entry name" value="Cystatin/monellin"/>
    <property type="match status" value="2"/>
</dbReference>
<dbReference type="Gene3D" id="3.10.450.10">
    <property type="match status" value="2"/>
</dbReference>
<dbReference type="FunFam" id="3.10.450.10:FF:000007">
    <property type="entry name" value="latexin"/>
    <property type="match status" value="1"/>
</dbReference>
<dbReference type="InterPro" id="IPR049897">
    <property type="entry name" value="CYSTATIN_LXN"/>
</dbReference>
<dbReference type="Pfam" id="PF06907">
    <property type="entry name" value="LXN"/>
    <property type="match status" value="1"/>
</dbReference>
<evidence type="ECO:0000256" key="4">
    <source>
        <dbReference type="PROSITE-ProRule" id="PRU01377"/>
    </source>
</evidence>
<feature type="domain" description="Cystatin LXN-type" evidence="5">
    <location>
        <begin position="132"/>
        <end position="241"/>
    </location>
</feature>
<evidence type="ECO:0000313" key="7">
    <source>
        <dbReference type="Proteomes" id="UP001044222"/>
    </source>
</evidence>